<dbReference type="AlphaFoldDB" id="A0A8J5JJN0"/>
<organism evidence="2 3">
    <name type="scientific">Homarus americanus</name>
    <name type="common">American lobster</name>
    <dbReference type="NCBI Taxonomy" id="6706"/>
    <lineage>
        <taxon>Eukaryota</taxon>
        <taxon>Metazoa</taxon>
        <taxon>Ecdysozoa</taxon>
        <taxon>Arthropoda</taxon>
        <taxon>Crustacea</taxon>
        <taxon>Multicrustacea</taxon>
        <taxon>Malacostraca</taxon>
        <taxon>Eumalacostraca</taxon>
        <taxon>Eucarida</taxon>
        <taxon>Decapoda</taxon>
        <taxon>Pleocyemata</taxon>
        <taxon>Astacidea</taxon>
        <taxon>Nephropoidea</taxon>
        <taxon>Nephropidae</taxon>
        <taxon>Homarus</taxon>
    </lineage>
</organism>
<dbReference type="Proteomes" id="UP000747542">
    <property type="component" value="Unassembled WGS sequence"/>
</dbReference>
<evidence type="ECO:0000256" key="1">
    <source>
        <dbReference type="SAM" id="MobiDB-lite"/>
    </source>
</evidence>
<reference evidence="2" key="1">
    <citation type="journal article" date="2021" name="Sci. Adv.">
        <title>The American lobster genome reveals insights on longevity, neural, and immune adaptations.</title>
        <authorList>
            <person name="Polinski J.M."/>
            <person name="Zimin A.V."/>
            <person name="Clark K.F."/>
            <person name="Kohn A.B."/>
            <person name="Sadowski N."/>
            <person name="Timp W."/>
            <person name="Ptitsyn A."/>
            <person name="Khanna P."/>
            <person name="Romanova D.Y."/>
            <person name="Williams P."/>
            <person name="Greenwood S.J."/>
            <person name="Moroz L.L."/>
            <person name="Walt D.R."/>
            <person name="Bodnar A.G."/>
        </authorList>
    </citation>
    <scope>NUCLEOTIDE SEQUENCE</scope>
    <source>
        <strain evidence="2">GMGI-L3</strain>
    </source>
</reference>
<name>A0A8J5JJN0_HOMAM</name>
<feature type="compositionally biased region" description="Basic and acidic residues" evidence="1">
    <location>
        <begin position="101"/>
        <end position="147"/>
    </location>
</feature>
<evidence type="ECO:0000313" key="3">
    <source>
        <dbReference type="Proteomes" id="UP000747542"/>
    </source>
</evidence>
<gene>
    <name evidence="2" type="ORF">Hamer_G022652</name>
</gene>
<dbReference type="EMBL" id="JAHLQT010037635">
    <property type="protein sequence ID" value="KAG7157263.1"/>
    <property type="molecule type" value="Genomic_DNA"/>
</dbReference>
<evidence type="ECO:0000313" key="2">
    <source>
        <dbReference type="EMBL" id="KAG7157263.1"/>
    </source>
</evidence>
<accession>A0A8J5JJN0</accession>
<protein>
    <submittedName>
        <fullName evidence="2">Uncharacterized protein</fullName>
    </submittedName>
</protein>
<feature type="compositionally biased region" description="Polar residues" evidence="1">
    <location>
        <begin position="10"/>
        <end position="33"/>
    </location>
</feature>
<feature type="region of interest" description="Disordered" evidence="1">
    <location>
        <begin position="94"/>
        <end position="180"/>
    </location>
</feature>
<proteinExistence type="predicted"/>
<feature type="non-terminal residue" evidence="2">
    <location>
        <position position="209"/>
    </location>
</feature>
<comment type="caution">
    <text evidence="2">The sequence shown here is derived from an EMBL/GenBank/DDBJ whole genome shotgun (WGS) entry which is preliminary data.</text>
</comment>
<sequence>MWPLVEEDNNQLNSEGDSSQAASLTLVDSQPAQPSEHPELPLVCLAKPSGASGNEKEYEQMLELSSQLRKNVQEIVKLKRKLAAFPGVLTLSSNNSNVQGEDGHAVGEDGHGAGEDGHGAGEDGTRGGETDMGRARRTRGAGEDGHGGRARTTRGRARTDTGGGEDGHGGRRGRTRGRRRTDTGWDLLIDAVFSEGQRQSGWLKVVDRF</sequence>
<feature type="region of interest" description="Disordered" evidence="1">
    <location>
        <begin position="1"/>
        <end position="49"/>
    </location>
</feature>
<feature type="compositionally biased region" description="Basic residues" evidence="1">
    <location>
        <begin position="170"/>
        <end position="179"/>
    </location>
</feature>
<keyword evidence="3" id="KW-1185">Reference proteome</keyword>